<feature type="domain" description="Lipid/polyisoprenoid-binding YceI-like" evidence="2">
    <location>
        <begin position="50"/>
        <end position="224"/>
    </location>
</feature>
<keyword evidence="1" id="KW-0812">Transmembrane</keyword>
<keyword evidence="1" id="KW-1133">Transmembrane helix</keyword>
<gene>
    <name evidence="3" type="ORF">COV07_03415</name>
</gene>
<dbReference type="InterPro" id="IPR036761">
    <property type="entry name" value="TTHA0802/YceI-like_sf"/>
</dbReference>
<name>A0A2H0RJG6_9BACT</name>
<organism evidence="3 4">
    <name type="scientific">Candidatus Vogelbacteria bacterium CG10_big_fil_rev_8_21_14_0_10_45_14</name>
    <dbReference type="NCBI Taxonomy" id="1975042"/>
    <lineage>
        <taxon>Bacteria</taxon>
        <taxon>Candidatus Vogeliibacteriota</taxon>
    </lineage>
</organism>
<evidence type="ECO:0000256" key="1">
    <source>
        <dbReference type="SAM" id="Phobius"/>
    </source>
</evidence>
<reference evidence="3 4" key="1">
    <citation type="submission" date="2017-09" db="EMBL/GenBank/DDBJ databases">
        <title>Depth-based differentiation of microbial function through sediment-hosted aquifers and enrichment of novel symbionts in the deep terrestrial subsurface.</title>
        <authorList>
            <person name="Probst A.J."/>
            <person name="Ladd B."/>
            <person name="Jarett J.K."/>
            <person name="Geller-Mcgrath D.E."/>
            <person name="Sieber C.M."/>
            <person name="Emerson J.B."/>
            <person name="Anantharaman K."/>
            <person name="Thomas B.C."/>
            <person name="Malmstrom R."/>
            <person name="Stieglmeier M."/>
            <person name="Klingl A."/>
            <person name="Woyke T."/>
            <person name="Ryan C.M."/>
            <person name="Banfield J.F."/>
        </authorList>
    </citation>
    <scope>NUCLEOTIDE SEQUENCE [LARGE SCALE GENOMIC DNA]</scope>
    <source>
        <strain evidence="3">CG10_big_fil_rev_8_21_14_0_10_45_14</strain>
    </source>
</reference>
<dbReference type="SMART" id="SM00867">
    <property type="entry name" value="YceI"/>
    <property type="match status" value="1"/>
</dbReference>
<dbReference type="PANTHER" id="PTHR34406">
    <property type="entry name" value="PROTEIN YCEI"/>
    <property type="match status" value="1"/>
</dbReference>
<dbReference type="SUPFAM" id="SSF101874">
    <property type="entry name" value="YceI-like"/>
    <property type="match status" value="1"/>
</dbReference>
<sequence length="231" mass="24830">MKNIGIIVIVIVVLGLGYYMFKGDKASPLAENPETASEEPVLAVPFGSGKFTADSNASILRWTGKKTLVPGWEDSGTIKLISGDVSVSDGILVESTFVIDMGSIEAETTGMGKNESMLTTHLKSADFFDVEKYPTSQFSITGILPTEDVAGYLVSGNLTLKGKTNPIIFPITIVEDGSSIRMSGVSVVDRTQFDVRFGSGKFFQNLGDALIDDEFTLKLDIVGTILEENLE</sequence>
<evidence type="ECO:0000259" key="2">
    <source>
        <dbReference type="SMART" id="SM00867"/>
    </source>
</evidence>
<protein>
    <submittedName>
        <fullName evidence="3">Lipid-binding protein</fullName>
    </submittedName>
</protein>
<dbReference type="Pfam" id="PF04264">
    <property type="entry name" value="YceI"/>
    <property type="match status" value="1"/>
</dbReference>
<dbReference type="PANTHER" id="PTHR34406:SF1">
    <property type="entry name" value="PROTEIN YCEI"/>
    <property type="match status" value="1"/>
</dbReference>
<proteinExistence type="predicted"/>
<dbReference type="InterPro" id="IPR007372">
    <property type="entry name" value="Lipid/polyisoprenoid-bd_YceI"/>
</dbReference>
<dbReference type="AlphaFoldDB" id="A0A2H0RJG6"/>
<dbReference type="Gene3D" id="2.40.128.110">
    <property type="entry name" value="Lipid/polyisoprenoid-binding, YceI-like"/>
    <property type="match status" value="1"/>
</dbReference>
<accession>A0A2H0RJG6</accession>
<evidence type="ECO:0000313" key="3">
    <source>
        <dbReference type="EMBL" id="PIR46607.1"/>
    </source>
</evidence>
<evidence type="ECO:0000313" key="4">
    <source>
        <dbReference type="Proteomes" id="UP000230833"/>
    </source>
</evidence>
<comment type="caution">
    <text evidence="3">The sequence shown here is derived from an EMBL/GenBank/DDBJ whole genome shotgun (WGS) entry which is preliminary data.</text>
</comment>
<dbReference type="EMBL" id="PCYL01000035">
    <property type="protein sequence ID" value="PIR46607.1"/>
    <property type="molecule type" value="Genomic_DNA"/>
</dbReference>
<dbReference type="Proteomes" id="UP000230833">
    <property type="component" value="Unassembled WGS sequence"/>
</dbReference>
<feature type="transmembrane region" description="Helical" evidence="1">
    <location>
        <begin position="6"/>
        <end position="21"/>
    </location>
</feature>
<keyword evidence="1" id="KW-0472">Membrane</keyword>